<reference evidence="5 6" key="1">
    <citation type="submission" date="2015-04" db="EMBL/GenBank/DDBJ databases">
        <title>Draft Genome Sequence of the Novel Agar-Digesting Marine Bacterium Q1.</title>
        <authorList>
            <person name="Li Y."/>
            <person name="Li D."/>
            <person name="Chen G."/>
            <person name="Du Z."/>
        </authorList>
    </citation>
    <scope>NUCLEOTIDE SEQUENCE [LARGE SCALE GENOMIC DNA]</scope>
    <source>
        <strain evidence="5 6">Q1</strain>
    </source>
</reference>
<dbReference type="EMBL" id="LAZL01000047">
    <property type="protein sequence ID" value="KMT63693.1"/>
    <property type="molecule type" value="Genomic_DNA"/>
</dbReference>
<organism evidence="5 6">
    <name type="scientific">Catenovulum maritimum</name>
    <dbReference type="NCBI Taxonomy" id="1513271"/>
    <lineage>
        <taxon>Bacteria</taxon>
        <taxon>Pseudomonadati</taxon>
        <taxon>Pseudomonadota</taxon>
        <taxon>Gammaproteobacteria</taxon>
        <taxon>Alteromonadales</taxon>
        <taxon>Alteromonadaceae</taxon>
        <taxon>Catenovulum</taxon>
    </lineage>
</organism>
<keyword evidence="1" id="KW-0732">Signal</keyword>
<evidence type="ECO:0000259" key="4">
    <source>
        <dbReference type="SMART" id="SM00560"/>
    </source>
</evidence>
<protein>
    <recommendedName>
        <fullName evidence="4">LamG-like jellyroll fold domain-containing protein</fullName>
    </recommendedName>
</protein>
<keyword evidence="6" id="KW-1185">Reference proteome</keyword>
<feature type="transmembrane region" description="Helical" evidence="3">
    <location>
        <begin position="107"/>
        <end position="127"/>
    </location>
</feature>
<gene>
    <name evidence="5" type="ORF">XM47_18385</name>
</gene>
<dbReference type="SMART" id="SM00560">
    <property type="entry name" value="LamGL"/>
    <property type="match status" value="1"/>
</dbReference>
<name>A0A0J8GSL1_9ALTE</name>
<proteinExistence type="predicted"/>
<evidence type="ECO:0000256" key="3">
    <source>
        <dbReference type="SAM" id="Phobius"/>
    </source>
</evidence>
<dbReference type="Proteomes" id="UP000037600">
    <property type="component" value="Unassembled WGS sequence"/>
</dbReference>
<accession>A0A0J8GSL1</accession>
<comment type="caution">
    <text evidence="5">The sequence shown here is derived from an EMBL/GenBank/DDBJ whole genome shotgun (WGS) entry which is preliminary data.</text>
</comment>
<dbReference type="SUPFAM" id="SSF49899">
    <property type="entry name" value="Concanavalin A-like lectins/glucanases"/>
    <property type="match status" value="1"/>
</dbReference>
<dbReference type="STRING" id="1513271.XM47_18385"/>
<dbReference type="Pfam" id="PF13385">
    <property type="entry name" value="Laminin_G_3"/>
    <property type="match status" value="1"/>
</dbReference>
<feature type="domain" description="LamG-like jellyroll fold" evidence="4">
    <location>
        <begin position="321"/>
        <end position="476"/>
    </location>
</feature>
<evidence type="ECO:0000313" key="6">
    <source>
        <dbReference type="Proteomes" id="UP000037600"/>
    </source>
</evidence>
<dbReference type="Gene3D" id="2.60.120.200">
    <property type="match status" value="1"/>
</dbReference>
<evidence type="ECO:0000313" key="5">
    <source>
        <dbReference type="EMBL" id="KMT63693.1"/>
    </source>
</evidence>
<dbReference type="PATRIC" id="fig|1513271.3.peg.3773"/>
<dbReference type="AlphaFoldDB" id="A0A0J8GSL1"/>
<evidence type="ECO:0000256" key="2">
    <source>
        <dbReference type="ARBA" id="ARBA00023157"/>
    </source>
</evidence>
<keyword evidence="3" id="KW-0472">Membrane</keyword>
<keyword evidence="3" id="KW-0812">Transmembrane</keyword>
<dbReference type="OrthoDB" id="261210at2"/>
<sequence>MTQQEQFPEVSAIADAVCSGNATPEQMKKLEQLLQGNVEAQQFYYDYINIHARLSATPKQGTAVVYRRITEELVIKADEPTCPEEQPSKVLEHQQPKENKNNITTKNMLLSLLAFIVIVASLFWIFAQRTSPLIIANIIDGKVTVVGQGDIQDNALLAGVYLTEQQVIIKLLDGDILRLGPNSLIKLFNNREVRLRAGTLSLEATTKTSTLIHTPAGMLHSNGSDLTVDLRYTAPRVTSGKNTVLVPARWRPKHFWPFNTNSDRVVDSAGSADGVMATGAIRVQGLVGQGAIKFDNSDNARIDLGNGGSTVRGTGSFSAPDGVTIETLIRPELSGASGKIQQIFRKDSGGGRIQLSFERQADHSRLSFGLFTLGHGYDELTLQLDGRDGRFSLADLTDGNYHHIAATYNADTGEKAIYINGKKQIFYQYPPGSKMVSGGPGSAMIGNTPRKRFWDKEAFSGVIDEVAFYDFALTEYAINLHLNNIKQGFNYYGLPANTSANNITLPERPRINLMPNTTYELSPTSGLPKKIIAN</sequence>
<dbReference type="InterPro" id="IPR006558">
    <property type="entry name" value="LamG-like"/>
</dbReference>
<keyword evidence="2" id="KW-1015">Disulfide bond</keyword>
<evidence type="ECO:0000256" key="1">
    <source>
        <dbReference type="ARBA" id="ARBA00022729"/>
    </source>
</evidence>
<keyword evidence="3" id="KW-1133">Transmembrane helix</keyword>
<dbReference type="RefSeq" id="WP_048695881.1">
    <property type="nucleotide sequence ID" value="NZ_KQ130517.1"/>
</dbReference>
<dbReference type="InterPro" id="IPR013320">
    <property type="entry name" value="ConA-like_dom_sf"/>
</dbReference>